<dbReference type="CDD" id="cd04759">
    <property type="entry name" value="Rib_hydrolase"/>
    <property type="match status" value="1"/>
</dbReference>
<evidence type="ECO:0000256" key="6">
    <source>
        <dbReference type="SAM" id="SignalP"/>
    </source>
</evidence>
<keyword evidence="4" id="KW-0520">NAD</keyword>
<dbReference type="GO" id="GO:0016849">
    <property type="term" value="F:phosphorus-oxygen lyase activity"/>
    <property type="evidence" value="ECO:0007669"/>
    <property type="project" value="TreeGrafter"/>
</dbReference>
<feature type="signal peptide" evidence="6">
    <location>
        <begin position="1"/>
        <end position="20"/>
    </location>
</feature>
<evidence type="ECO:0000256" key="1">
    <source>
        <dbReference type="ARBA" id="ARBA00005406"/>
    </source>
</evidence>
<dbReference type="Pfam" id="PF02267">
    <property type="entry name" value="Rib_hydrolayse"/>
    <property type="match status" value="1"/>
</dbReference>
<evidence type="ECO:0000256" key="3">
    <source>
        <dbReference type="ARBA" id="ARBA00022801"/>
    </source>
</evidence>
<dbReference type="GO" id="GO:0005886">
    <property type="term" value="C:plasma membrane"/>
    <property type="evidence" value="ECO:0007669"/>
    <property type="project" value="TreeGrafter"/>
</dbReference>
<dbReference type="SUPFAM" id="SSF52309">
    <property type="entry name" value="N-(deoxy)ribosyltransferase-like"/>
    <property type="match status" value="1"/>
</dbReference>
<dbReference type="PANTHER" id="PTHR10912">
    <property type="entry name" value="ADP-RIBOSYL CYCLASE"/>
    <property type="match status" value="1"/>
</dbReference>
<dbReference type="GO" id="GO:0016740">
    <property type="term" value="F:transferase activity"/>
    <property type="evidence" value="ECO:0007669"/>
    <property type="project" value="UniProtKB-KW"/>
</dbReference>
<evidence type="ECO:0000256" key="2">
    <source>
        <dbReference type="ARBA" id="ARBA00022679"/>
    </source>
</evidence>
<sequence>MTFILKSAILVLFTCTVVRSQGTTGQLEDIFKGRCLNYKITRANTLTDIPTVDCNELWTNFSRSWTFKDSCSQNVTSYANVFNFLNQTLPKDKALLWSGTNDFAHAFSNNGKRYITLEDTLIGFIANGLDWCGQTSAPGINYRSCPAYFSCPGEVKSSYWLEASKWFASNAEGDIHVALNGSMSGNRLAYRRDSIFASVEVPTLRSGRVKKLTAILVHDLGRPITESCGSQSLLDLKSDLHAKNIAFDCVENPPEVKYLLCYDTPNSPECDQCDPSGRSTGGAAGLIKTGGGIHNHLVALITFVTSITVKLIIN</sequence>
<evidence type="ECO:0000313" key="7">
    <source>
        <dbReference type="EMBL" id="CEK96442.1"/>
    </source>
</evidence>
<dbReference type="GO" id="GO:0061809">
    <property type="term" value="F:NAD+ nucleosidase activity, cyclic ADP-ribose generating"/>
    <property type="evidence" value="ECO:0007669"/>
    <property type="project" value="InterPro"/>
</dbReference>
<evidence type="ECO:0000256" key="5">
    <source>
        <dbReference type="ARBA" id="ARBA00023157"/>
    </source>
</evidence>
<name>A0A0B7BU80_9EUPU</name>
<keyword evidence="2" id="KW-0808">Transferase</keyword>
<organism evidence="7">
    <name type="scientific">Arion vulgaris</name>
    <dbReference type="NCBI Taxonomy" id="1028688"/>
    <lineage>
        <taxon>Eukaryota</taxon>
        <taxon>Metazoa</taxon>
        <taxon>Spiralia</taxon>
        <taxon>Lophotrochozoa</taxon>
        <taxon>Mollusca</taxon>
        <taxon>Gastropoda</taxon>
        <taxon>Heterobranchia</taxon>
        <taxon>Euthyneura</taxon>
        <taxon>Panpulmonata</taxon>
        <taxon>Eupulmonata</taxon>
        <taxon>Stylommatophora</taxon>
        <taxon>Helicina</taxon>
        <taxon>Arionoidea</taxon>
        <taxon>Arionidae</taxon>
        <taxon>Arion</taxon>
    </lineage>
</organism>
<dbReference type="AlphaFoldDB" id="A0A0B7BU80"/>
<keyword evidence="3" id="KW-0378">Hydrolase</keyword>
<comment type="similarity">
    <text evidence="1">Belongs to the ADP-ribosyl cyclase family.</text>
</comment>
<feature type="chain" id="PRO_5002112300" evidence="6">
    <location>
        <begin position="21"/>
        <end position="314"/>
    </location>
</feature>
<dbReference type="EMBL" id="HACG01049577">
    <property type="protein sequence ID" value="CEK96442.1"/>
    <property type="molecule type" value="Transcribed_RNA"/>
</dbReference>
<keyword evidence="6" id="KW-0732">Signal</keyword>
<reference evidence="7" key="1">
    <citation type="submission" date="2014-12" db="EMBL/GenBank/DDBJ databases">
        <title>Insight into the proteome of Arion vulgaris.</title>
        <authorList>
            <person name="Aradska J."/>
            <person name="Bulat T."/>
            <person name="Smidak R."/>
            <person name="Sarate P."/>
            <person name="Gangsoo J."/>
            <person name="Sialana F."/>
            <person name="Bilban M."/>
            <person name="Lubec G."/>
        </authorList>
    </citation>
    <scope>NUCLEOTIDE SEQUENCE</scope>
    <source>
        <tissue evidence="7">Skin</tissue>
    </source>
</reference>
<protein>
    <submittedName>
        <fullName evidence="7">Uncharacterized protein</fullName>
    </submittedName>
</protein>
<proteinExistence type="inferred from homology"/>
<gene>
    <name evidence="7" type="primary">ORF212095</name>
</gene>
<dbReference type="Gene3D" id="1.20.82.10">
    <property type="entry name" value="ADP Ribosyl Cyclase, Chain A, domain 1"/>
    <property type="match status" value="1"/>
</dbReference>
<accession>A0A0B7BU80</accession>
<keyword evidence="5" id="KW-1015">Disulfide bond</keyword>
<evidence type="ECO:0000256" key="4">
    <source>
        <dbReference type="ARBA" id="ARBA00023027"/>
    </source>
</evidence>
<dbReference type="Gene3D" id="3.40.50.720">
    <property type="entry name" value="NAD(P)-binding Rossmann-like Domain"/>
    <property type="match status" value="1"/>
</dbReference>
<dbReference type="InterPro" id="IPR003193">
    <property type="entry name" value="ADP-ribosyl_cyclase"/>
</dbReference>
<dbReference type="PANTHER" id="PTHR10912:SF7">
    <property type="entry name" value="ADP-RIBOSYL CYCLASE_CYCLIC ADP-RIBOSE HYDROLASE"/>
    <property type="match status" value="1"/>
</dbReference>